<proteinExistence type="predicted"/>
<dbReference type="RefSeq" id="WP_322329336.1">
    <property type="nucleotide sequence ID" value="NZ_CP139725.1"/>
</dbReference>
<evidence type="ECO:0000313" key="1">
    <source>
        <dbReference type="EMBL" id="WPZ22750.1"/>
    </source>
</evidence>
<name>A0ABZ0V5S8_9RHOB</name>
<sequence length="116" mass="13265">MTEPIILLTRQNARSSLVLPFHLVWFGRLSKRQGAIALRKRLIVLQNASGLATPVRTAQLTRRGRREVEALLDMESADAPRVFAYLLEKFGHVTDERAYVYNKAPMADTWKATREE</sequence>
<evidence type="ECO:0000313" key="2">
    <source>
        <dbReference type="Proteomes" id="UP001326567"/>
    </source>
</evidence>
<gene>
    <name evidence="1" type="ORF">T7987_05770</name>
</gene>
<protein>
    <submittedName>
        <fullName evidence="1">Uncharacterized protein</fullName>
    </submittedName>
</protein>
<organism evidence="1 2">
    <name type="scientific">Sulfitobacter faviae</name>
    <dbReference type="NCBI Taxonomy" id="1775881"/>
    <lineage>
        <taxon>Bacteria</taxon>
        <taxon>Pseudomonadati</taxon>
        <taxon>Pseudomonadota</taxon>
        <taxon>Alphaproteobacteria</taxon>
        <taxon>Rhodobacterales</taxon>
        <taxon>Roseobacteraceae</taxon>
        <taxon>Sulfitobacter</taxon>
    </lineage>
</organism>
<keyword evidence="2" id="KW-1185">Reference proteome</keyword>
<reference evidence="1 2" key="1">
    <citation type="submission" date="2023-11" db="EMBL/GenBank/DDBJ databases">
        <title>From the Deep-Sea to the Surface: Bacterial Genomes Isolated from the Moytirra Hydrothermal Vent Plume.</title>
        <authorList>
            <person name="Major S.R."/>
        </authorList>
    </citation>
    <scope>NUCLEOTIDE SEQUENCE [LARGE SCALE GENOMIC DNA]</scope>
    <source>
        <strain evidence="1 2">OXR-9</strain>
    </source>
</reference>
<dbReference type="EMBL" id="CP139725">
    <property type="protein sequence ID" value="WPZ22750.1"/>
    <property type="molecule type" value="Genomic_DNA"/>
</dbReference>
<dbReference type="Proteomes" id="UP001326567">
    <property type="component" value="Chromosome"/>
</dbReference>
<accession>A0ABZ0V5S8</accession>